<evidence type="ECO:0000256" key="2">
    <source>
        <dbReference type="ARBA" id="ARBA00022737"/>
    </source>
</evidence>
<organism evidence="4 5">
    <name type="scientific">Aphanomyces stellatus</name>
    <dbReference type="NCBI Taxonomy" id="120398"/>
    <lineage>
        <taxon>Eukaryota</taxon>
        <taxon>Sar</taxon>
        <taxon>Stramenopiles</taxon>
        <taxon>Oomycota</taxon>
        <taxon>Saprolegniomycetes</taxon>
        <taxon>Saprolegniales</taxon>
        <taxon>Verrucalvaceae</taxon>
        <taxon>Aphanomyces</taxon>
    </lineage>
</organism>
<evidence type="ECO:0000313" key="4">
    <source>
        <dbReference type="EMBL" id="VFT95676.1"/>
    </source>
</evidence>
<keyword evidence="5" id="KW-1185">Reference proteome</keyword>
<reference evidence="4 5" key="1">
    <citation type="submission" date="2019-03" db="EMBL/GenBank/DDBJ databases">
        <authorList>
            <person name="Gaulin E."/>
            <person name="Dumas B."/>
        </authorList>
    </citation>
    <scope>NUCLEOTIDE SEQUENCE [LARGE SCALE GENOMIC DNA]</scope>
    <source>
        <strain evidence="4">CBS 568.67</strain>
    </source>
</reference>
<dbReference type="Gene3D" id="2.120.10.80">
    <property type="entry name" value="Kelch-type beta propeller"/>
    <property type="match status" value="2"/>
</dbReference>
<gene>
    <name evidence="4" type="primary">Aste57867_18946</name>
    <name evidence="3" type="ORF">As57867_018882</name>
    <name evidence="4" type="ORF">ASTE57867_18946</name>
</gene>
<dbReference type="Pfam" id="PF24681">
    <property type="entry name" value="Kelch_KLHDC2_KLHL20_DRC7"/>
    <property type="match status" value="1"/>
</dbReference>
<dbReference type="SUPFAM" id="SSF117281">
    <property type="entry name" value="Kelch motif"/>
    <property type="match status" value="2"/>
</dbReference>
<proteinExistence type="predicted"/>
<protein>
    <submittedName>
        <fullName evidence="4">Aste57867_18946 protein</fullName>
    </submittedName>
</protein>
<dbReference type="InterPro" id="IPR015915">
    <property type="entry name" value="Kelch-typ_b-propeller"/>
</dbReference>
<evidence type="ECO:0000313" key="5">
    <source>
        <dbReference type="Proteomes" id="UP000332933"/>
    </source>
</evidence>
<keyword evidence="1" id="KW-0880">Kelch repeat</keyword>
<accession>A0A485LBL5</accession>
<dbReference type="InterPro" id="IPR006652">
    <property type="entry name" value="Kelch_1"/>
</dbReference>
<keyword evidence="2" id="KW-0677">Repeat</keyword>
<dbReference type="OrthoDB" id="10251809at2759"/>
<dbReference type="Pfam" id="PF01344">
    <property type="entry name" value="Kelch_1"/>
    <property type="match status" value="1"/>
</dbReference>
<evidence type="ECO:0000313" key="3">
    <source>
        <dbReference type="EMBL" id="KAF0689615.1"/>
    </source>
</evidence>
<name>A0A485LBL5_9STRA</name>
<dbReference type="SMART" id="SM00612">
    <property type="entry name" value="Kelch"/>
    <property type="match status" value="2"/>
</dbReference>
<dbReference type="Proteomes" id="UP000332933">
    <property type="component" value="Unassembled WGS sequence"/>
</dbReference>
<dbReference type="AlphaFoldDB" id="A0A485LBL5"/>
<dbReference type="PANTHER" id="PTHR46093:SF3">
    <property type="entry name" value="ACYL-COA-BINDING DOMAIN-CONTAINING PROTEIN 4"/>
    <property type="match status" value="1"/>
</dbReference>
<dbReference type="EMBL" id="VJMH01006427">
    <property type="protein sequence ID" value="KAF0689615.1"/>
    <property type="molecule type" value="Genomic_DNA"/>
</dbReference>
<sequence>MSTESREEVFYFEEIPAEEDGHCKQHARAYTLSEFKASHGHIIPPKRGGAALTSITTQGKTRIYLIGGANRDADAFNDVHIFNLEEKKWTRVSPRNSSAFTPRSGHSAVAHGSFIYVFGGVNMQLGEVYNDLHVLDTVTMEWTQPNARGAAPSPRNSHAAVATTRGMLVLGGSSPHVGTMNDAFLLPWSGSDDELEWQSIACPHDLPKRELHAACASRGLVYVCGGRLETGQLCGELSIVDTDTWTWTRSQLPMWHRCAHASGILGSQWVHYGGWDGGHGFLGDCWELTLASPTSMEHVPVTPLDDSFPGMDTPRVELKLEPSVTIAGRFAHCGCVVTDSHGRPGLVFFGGMTVQDDLNDLWLLQLDDANSSK</sequence>
<evidence type="ECO:0000256" key="1">
    <source>
        <dbReference type="ARBA" id="ARBA00022441"/>
    </source>
</evidence>
<reference evidence="3" key="2">
    <citation type="submission" date="2019-06" db="EMBL/GenBank/DDBJ databases">
        <title>Genomics analysis of Aphanomyces spp. identifies a new class of oomycete effector associated with host adaptation.</title>
        <authorList>
            <person name="Gaulin E."/>
        </authorList>
    </citation>
    <scope>NUCLEOTIDE SEQUENCE</scope>
    <source>
        <strain evidence="3">CBS 578.67</strain>
    </source>
</reference>
<dbReference type="EMBL" id="CAADRA010006448">
    <property type="protein sequence ID" value="VFT95676.1"/>
    <property type="molecule type" value="Genomic_DNA"/>
</dbReference>
<dbReference type="PANTHER" id="PTHR46093">
    <property type="entry name" value="ACYL-COA-BINDING DOMAIN-CONTAINING PROTEIN 5"/>
    <property type="match status" value="1"/>
</dbReference>